<dbReference type="GO" id="GO:0005739">
    <property type="term" value="C:mitochondrion"/>
    <property type="evidence" value="ECO:0007669"/>
    <property type="project" value="TreeGrafter"/>
</dbReference>
<feature type="compositionally biased region" description="Acidic residues" evidence="5">
    <location>
        <begin position="617"/>
        <end position="635"/>
    </location>
</feature>
<dbReference type="GO" id="GO:0030150">
    <property type="term" value="P:protein import into mitochondrial matrix"/>
    <property type="evidence" value="ECO:0007669"/>
    <property type="project" value="TreeGrafter"/>
</dbReference>
<dbReference type="PROSITE" id="PS51501">
    <property type="entry name" value="ZF_DNL"/>
    <property type="match status" value="1"/>
</dbReference>
<dbReference type="GO" id="GO:0050821">
    <property type="term" value="P:protein stabilization"/>
    <property type="evidence" value="ECO:0007669"/>
    <property type="project" value="TreeGrafter"/>
</dbReference>
<feature type="compositionally biased region" description="Basic and acidic residues" evidence="5">
    <location>
        <begin position="670"/>
        <end position="679"/>
    </location>
</feature>
<keyword evidence="3" id="KW-0862">Zinc</keyword>
<dbReference type="GO" id="GO:0051087">
    <property type="term" value="F:protein-folding chaperone binding"/>
    <property type="evidence" value="ECO:0007669"/>
    <property type="project" value="TreeGrafter"/>
</dbReference>
<dbReference type="OrthoDB" id="447472at2759"/>
<feature type="compositionally biased region" description="Polar residues" evidence="5">
    <location>
        <begin position="1008"/>
        <end position="1021"/>
    </location>
</feature>
<dbReference type="EMBL" id="JABANP010000486">
    <property type="protein sequence ID" value="KAF4681773.1"/>
    <property type="molecule type" value="Genomic_DNA"/>
</dbReference>
<feature type="chain" id="PRO_5029453752" description="DNL-type domain-containing protein" evidence="6">
    <location>
        <begin position="22"/>
        <end position="1049"/>
    </location>
</feature>
<dbReference type="Pfam" id="PF05180">
    <property type="entry name" value="zf-DNL"/>
    <property type="match status" value="1"/>
</dbReference>
<name>A0A7J6ND19_PEROL</name>
<protein>
    <recommendedName>
        <fullName evidence="7">DNL-type domain-containing protein</fullName>
    </recommendedName>
</protein>
<feature type="region of interest" description="Disordered" evidence="5">
    <location>
        <begin position="670"/>
        <end position="721"/>
    </location>
</feature>
<dbReference type="PANTHER" id="PTHR20922">
    <property type="entry name" value="DNL-TYPE ZINC FINGER PROTEIN"/>
    <property type="match status" value="1"/>
</dbReference>
<dbReference type="InterPro" id="IPR007853">
    <property type="entry name" value="Znf_DNL-typ"/>
</dbReference>
<keyword evidence="6" id="KW-0732">Signal</keyword>
<evidence type="ECO:0000256" key="5">
    <source>
        <dbReference type="SAM" id="MobiDB-lite"/>
    </source>
</evidence>
<evidence type="ECO:0000256" key="3">
    <source>
        <dbReference type="ARBA" id="ARBA00022833"/>
    </source>
</evidence>
<evidence type="ECO:0000256" key="1">
    <source>
        <dbReference type="ARBA" id="ARBA00022723"/>
    </source>
</evidence>
<feature type="region of interest" description="Disordered" evidence="5">
    <location>
        <begin position="588"/>
        <end position="640"/>
    </location>
</feature>
<dbReference type="GO" id="GO:0006457">
    <property type="term" value="P:protein folding"/>
    <property type="evidence" value="ECO:0007669"/>
    <property type="project" value="TreeGrafter"/>
</dbReference>
<reference evidence="8 9" key="1">
    <citation type="submission" date="2020-04" db="EMBL/GenBank/DDBJ databases">
        <title>Perkinsus olseni comparative genomics.</title>
        <authorList>
            <person name="Bogema D.R."/>
        </authorList>
    </citation>
    <scope>NUCLEOTIDE SEQUENCE [LARGE SCALE GENOMIC DNA]</scope>
    <source>
        <strain evidence="8">00978-12</strain>
    </source>
</reference>
<sequence length="1049" mass="115302">MLAGLSFISLLLSDYFSLVSADRQHTVSALILRPSEFTMHDYEAMLEAGASRLILGSSIARASGTVLVPSDINVTFMSEIHDLTQKYKAEVYLSVSPLFSKGENTSGFERGFAESIREHFEKFYLDGVLVDSYAMPDYVEAVQTMGDIVRASYTWSENRAVAALQFTSNEDSWSFIKQVDVPPHFHYAICYLDNDSMSPKIYKSVAWADEVLQKWDNITRTPSSLEFQIIPEGRKTTGEALSYQELVHMGAPTEGSGEFDGYYYDSQTQIREKARLVTSVNMQGITFVGLGDEPQTIEDILREKGETVVKGTVKDASKADQNVVAGAIADAVDGRGEIKLREGETLPDVQIEGLDEDSIRKLQLEIVRKQREEQDASFMIVSTTPSPIRLLTTLAKREHHSAVSSAARRGLKGTVPLTRLPLGSTEAADVSSYNITYTCRDCSTKGAWMISKHSYHHGMVGVRCPGCGQAHLISDSLGCFAGIPRSDHVRIRERFEDLISSSARMYADLPDHHKLVLITMLFVVGVRSAPRDDEAEVLSGVISLLSWVLQFTLPLVFVGIYFKLTNGRTAPIRRAAVEKVEVVEGGEKVGSDGNSFDMAPRMSDDDDCGHDGKSSDYDGDSEGSVGDDEESASEETDGKMGKSCEKLFAESFVIDENEIESTDDLLRRINEDNDDSCRGDDDDGRSEISSPEASPIVHNTFGEDNIWKPKSGSSSCSSPANLPASTLPNSWDAFDAVPAGNDGSYLGTSLDEVLEFNEKCEAEASGEGHQELYNGLEDHRRDENEPDVGQARSTEAKNAAARQALELAIERYPREAAFVCHQLLQNLTSEKILIQPETYDLMIRAAEVSGHQGLASLLYSNAGRANQQPSSVRVSYPPPADRQYVIPDAMSLGSNQLRLYPVVTPSVPGRGDHLAPMTRSLDALSQHQRTMQFAAAAAAATAYRQQQQYLLFTQLAAASRATAPADNAHHPIHTPQAPSAMAALEIMYQRQQQQQQQLMSANQARLTQQQKEGHMTRSTHSLGVPMVPENGAASQVNYRSERSIEIDSF</sequence>
<gene>
    <name evidence="8" type="ORF">FOZ60_011572</name>
</gene>
<dbReference type="GO" id="GO:0008270">
    <property type="term" value="F:zinc ion binding"/>
    <property type="evidence" value="ECO:0007669"/>
    <property type="project" value="UniProtKB-KW"/>
</dbReference>
<dbReference type="AlphaFoldDB" id="A0A7J6ND19"/>
<evidence type="ECO:0000313" key="9">
    <source>
        <dbReference type="Proteomes" id="UP000541610"/>
    </source>
</evidence>
<dbReference type="Proteomes" id="UP000541610">
    <property type="component" value="Unassembled WGS sequence"/>
</dbReference>
<evidence type="ECO:0000313" key="8">
    <source>
        <dbReference type="EMBL" id="KAF4681773.1"/>
    </source>
</evidence>
<evidence type="ECO:0000256" key="2">
    <source>
        <dbReference type="ARBA" id="ARBA00022771"/>
    </source>
</evidence>
<feature type="compositionally biased region" description="Basic and acidic residues" evidence="5">
    <location>
        <begin position="1039"/>
        <end position="1049"/>
    </location>
</feature>
<dbReference type="InterPro" id="IPR024158">
    <property type="entry name" value="Mt_import_TIM15"/>
</dbReference>
<feature type="signal peptide" evidence="6">
    <location>
        <begin position="1"/>
        <end position="21"/>
    </location>
</feature>
<feature type="region of interest" description="Disordered" evidence="5">
    <location>
        <begin position="777"/>
        <end position="797"/>
    </location>
</feature>
<evidence type="ECO:0000256" key="6">
    <source>
        <dbReference type="SAM" id="SignalP"/>
    </source>
</evidence>
<comment type="caution">
    <text evidence="8">The sequence shown here is derived from an EMBL/GenBank/DDBJ whole genome shotgun (WGS) entry which is preliminary data.</text>
</comment>
<organism evidence="8 9">
    <name type="scientific">Perkinsus olseni</name>
    <name type="common">Perkinsus atlanticus</name>
    <dbReference type="NCBI Taxonomy" id="32597"/>
    <lineage>
        <taxon>Eukaryota</taxon>
        <taxon>Sar</taxon>
        <taxon>Alveolata</taxon>
        <taxon>Perkinsozoa</taxon>
        <taxon>Perkinsea</taxon>
        <taxon>Perkinsida</taxon>
        <taxon>Perkinsidae</taxon>
        <taxon>Perkinsus</taxon>
    </lineage>
</organism>
<evidence type="ECO:0000256" key="4">
    <source>
        <dbReference type="PROSITE-ProRule" id="PRU00834"/>
    </source>
</evidence>
<keyword evidence="2 4" id="KW-0863">Zinc-finger</keyword>
<feature type="domain" description="DNL-type" evidence="7">
    <location>
        <begin position="428"/>
        <end position="540"/>
    </location>
</feature>
<keyword evidence="1" id="KW-0479">Metal-binding</keyword>
<feature type="region of interest" description="Disordered" evidence="5">
    <location>
        <begin position="1008"/>
        <end position="1049"/>
    </location>
</feature>
<accession>A0A7J6ND19</accession>
<dbReference type="PANTHER" id="PTHR20922:SF13">
    <property type="entry name" value="DNL-TYPE ZINC FINGER PROTEIN"/>
    <property type="match status" value="1"/>
</dbReference>
<proteinExistence type="predicted"/>
<evidence type="ECO:0000259" key="7">
    <source>
        <dbReference type="PROSITE" id="PS51501"/>
    </source>
</evidence>